<dbReference type="NCBIfam" id="TIGR00231">
    <property type="entry name" value="small_GTP"/>
    <property type="match status" value="1"/>
</dbReference>
<feature type="binding site" evidence="9">
    <location>
        <position position="281"/>
    </location>
    <ligand>
        <name>K(+)</name>
        <dbReference type="ChEBI" id="CHEBI:29103"/>
    </ligand>
</feature>
<dbReference type="GO" id="GO:0005525">
    <property type="term" value="F:GTP binding"/>
    <property type="evidence" value="ECO:0007669"/>
    <property type="project" value="UniProtKB-UniRule"/>
</dbReference>
<reference evidence="12" key="1">
    <citation type="journal article" date="2014" name="Int. J. Syst. Evol. Microbiol.">
        <title>Complete genome sequence of Corynebacterium casei LMG S-19264T (=DSM 44701T), isolated from a smear-ripened cheese.</title>
        <authorList>
            <consortium name="US DOE Joint Genome Institute (JGI-PGF)"/>
            <person name="Walter F."/>
            <person name="Albersmeier A."/>
            <person name="Kalinowski J."/>
            <person name="Ruckert C."/>
        </authorList>
    </citation>
    <scope>NUCLEOTIDE SEQUENCE</scope>
    <source>
        <strain evidence="12">CGMCC 1.15448</strain>
    </source>
</reference>
<dbReference type="GO" id="GO:0005829">
    <property type="term" value="C:cytosol"/>
    <property type="evidence" value="ECO:0007669"/>
    <property type="project" value="TreeGrafter"/>
</dbReference>
<evidence type="ECO:0000313" key="13">
    <source>
        <dbReference type="Proteomes" id="UP000607559"/>
    </source>
</evidence>
<dbReference type="GO" id="GO:0046872">
    <property type="term" value="F:metal ion binding"/>
    <property type="evidence" value="ECO:0007669"/>
    <property type="project" value="UniProtKB-KW"/>
</dbReference>
<feature type="binding site" evidence="9">
    <location>
        <position position="284"/>
    </location>
    <ligand>
        <name>K(+)</name>
        <dbReference type="ChEBI" id="CHEBI:29103"/>
    </ligand>
</feature>
<feature type="binding site" evidence="9">
    <location>
        <begin position="387"/>
        <end position="389"/>
    </location>
    <ligand>
        <name>GTP</name>
        <dbReference type="ChEBI" id="CHEBI:37565"/>
    </ligand>
</feature>
<feature type="binding site" evidence="9">
    <location>
        <begin position="304"/>
        <end position="307"/>
    </location>
    <ligand>
        <name>GTP</name>
        <dbReference type="ChEBI" id="CHEBI:37565"/>
    </ligand>
</feature>
<dbReference type="InterPro" id="IPR005225">
    <property type="entry name" value="Small_GTP-bd"/>
</dbReference>
<evidence type="ECO:0000256" key="10">
    <source>
        <dbReference type="RuleBase" id="RU003313"/>
    </source>
</evidence>
<dbReference type="PANTHER" id="PTHR42714:SF2">
    <property type="entry name" value="TRNA MODIFICATION GTPASE GTPBP3, MITOCHONDRIAL"/>
    <property type="match status" value="1"/>
</dbReference>
<proteinExistence type="inferred from homology"/>
<feature type="binding site" evidence="9">
    <location>
        <begin position="279"/>
        <end position="285"/>
    </location>
    <ligand>
        <name>GTP</name>
        <dbReference type="ChEBI" id="CHEBI:37565"/>
    </ligand>
</feature>
<evidence type="ECO:0000256" key="9">
    <source>
        <dbReference type="HAMAP-Rule" id="MF_00379"/>
    </source>
</evidence>
<dbReference type="InterPro" id="IPR027266">
    <property type="entry name" value="TrmE/GcvT-like"/>
</dbReference>
<keyword evidence="8 9" id="KW-0342">GTP-binding</keyword>
<dbReference type="InterPro" id="IPR018948">
    <property type="entry name" value="GTP-bd_TrmE_N"/>
</dbReference>
<evidence type="ECO:0000256" key="6">
    <source>
        <dbReference type="ARBA" id="ARBA00022842"/>
    </source>
</evidence>
<feature type="binding site" evidence="9">
    <location>
        <position position="279"/>
    </location>
    <ligand>
        <name>K(+)</name>
        <dbReference type="ChEBI" id="CHEBI:29103"/>
    </ligand>
</feature>
<comment type="caution">
    <text evidence="9">Lacks conserved residue(s) required for the propagation of feature annotation.</text>
</comment>
<keyword evidence="7 9" id="KW-0630">Potassium</keyword>
<dbReference type="NCBIfam" id="NF003661">
    <property type="entry name" value="PRK05291.1-3"/>
    <property type="match status" value="1"/>
</dbReference>
<dbReference type="PROSITE" id="PS51709">
    <property type="entry name" value="G_TRME"/>
    <property type="match status" value="1"/>
</dbReference>
<feature type="binding site" evidence="9">
    <location>
        <position position="484"/>
    </location>
    <ligand>
        <name>(6S)-5-formyl-5,6,7,8-tetrahydrofolate</name>
        <dbReference type="ChEBI" id="CHEBI:57457"/>
    </ligand>
</feature>
<evidence type="ECO:0000256" key="2">
    <source>
        <dbReference type="ARBA" id="ARBA00022694"/>
    </source>
</evidence>
<dbReference type="NCBIfam" id="TIGR00450">
    <property type="entry name" value="mnmE_trmE_thdF"/>
    <property type="match status" value="1"/>
</dbReference>
<sequence>MIGAPGKARVRLGEVVVLNRVLAYLCKMLGKLTGWDDTIVALATPPGIGAIGLIRVSGPKTFGIVGGLFPAKDLREQPSHTLHVGLLKEGEETLDEVVVSLFRGPRSYTGEDVIEISCHGSPYILERVMQALLHAGARLARAGEFTQRAFLNGRLDLTQAEAVADVIAANTAASARTALHTMRGGFSRELRDLRERLISFSALIELELDFSQEDVEFADRKQLYHLISEAEQMTSALLASFRLGNVIRNGVSVAIVGKPNAGKSTLLNTLLNENRAIVSEIAGTTRDTIEEVLNIDGVLFRLIDTAGIRHHTSDVIEQIGVGRSLEKMDQADIVVYLFDVADPIAGVAAVREELVAKGKPFLLVGNKVDTAEGAAARGRFPGELLISARDGHSIDVLKQRLVDQVLQGAGAGDGTIVTNARHYHALQLIQLSLSAIRKGLDELLPGDLLALDIRHCLHYLGEITGEITTEDRLDYIFSKFCIGK</sequence>
<dbReference type="PANTHER" id="PTHR42714">
    <property type="entry name" value="TRNA MODIFICATION GTPASE GTPBP3"/>
    <property type="match status" value="1"/>
</dbReference>
<dbReference type="InterPro" id="IPR027368">
    <property type="entry name" value="MnmE_dom2"/>
</dbReference>
<reference evidence="12" key="2">
    <citation type="submission" date="2020-09" db="EMBL/GenBank/DDBJ databases">
        <authorList>
            <person name="Sun Q."/>
            <person name="Zhou Y."/>
        </authorList>
    </citation>
    <scope>NUCLEOTIDE SEQUENCE</scope>
    <source>
        <strain evidence="12">CGMCC 1.15448</strain>
    </source>
</reference>
<dbReference type="Proteomes" id="UP000607559">
    <property type="component" value="Unassembled WGS sequence"/>
</dbReference>
<dbReference type="InterPro" id="IPR031168">
    <property type="entry name" value="G_TrmE"/>
</dbReference>
<evidence type="ECO:0000256" key="7">
    <source>
        <dbReference type="ARBA" id="ARBA00022958"/>
    </source>
</evidence>
<accession>A0A8J2XVV7</accession>
<dbReference type="Pfam" id="PF12631">
    <property type="entry name" value="MnmE_helical"/>
    <property type="match status" value="1"/>
</dbReference>
<dbReference type="GO" id="GO:0042802">
    <property type="term" value="F:identical protein binding"/>
    <property type="evidence" value="ECO:0007669"/>
    <property type="project" value="UniProtKB-ARBA"/>
</dbReference>
<dbReference type="GO" id="GO:0030488">
    <property type="term" value="P:tRNA methylation"/>
    <property type="evidence" value="ECO:0007669"/>
    <property type="project" value="TreeGrafter"/>
</dbReference>
<organism evidence="12 13">
    <name type="scientific">Puia dinghuensis</name>
    <dbReference type="NCBI Taxonomy" id="1792502"/>
    <lineage>
        <taxon>Bacteria</taxon>
        <taxon>Pseudomonadati</taxon>
        <taxon>Bacteroidota</taxon>
        <taxon>Chitinophagia</taxon>
        <taxon>Chitinophagales</taxon>
        <taxon>Chitinophagaceae</taxon>
        <taxon>Puia</taxon>
    </lineage>
</organism>
<keyword evidence="5 9" id="KW-0378">Hydrolase</keyword>
<keyword evidence="3 9" id="KW-0479">Metal-binding</keyword>
<dbReference type="EC" id="3.6.-.-" evidence="9"/>
<dbReference type="Gene3D" id="1.20.120.430">
    <property type="entry name" value="tRNA modification GTPase MnmE domain 2"/>
    <property type="match status" value="1"/>
</dbReference>
<comment type="subcellular location">
    <subcellularLocation>
        <location evidence="9">Cytoplasm</location>
    </subcellularLocation>
</comment>
<keyword evidence="4 9" id="KW-0547">Nucleotide-binding</keyword>
<feature type="binding site" evidence="9">
    <location>
        <position position="264"/>
    </location>
    <ligand>
        <name>Mg(2+)</name>
        <dbReference type="ChEBI" id="CHEBI:18420"/>
    </ligand>
</feature>
<gene>
    <name evidence="9 12" type="primary">mnmE</name>
    <name evidence="9" type="synonym">trmE</name>
    <name evidence="12" type="ORF">GCM10011511_48330</name>
</gene>
<evidence type="ECO:0000259" key="11">
    <source>
        <dbReference type="PROSITE" id="PS51709"/>
    </source>
</evidence>
<name>A0A8J2XVV7_9BACT</name>
<comment type="function">
    <text evidence="9">Exhibits a very high intrinsic GTPase hydrolysis rate. Involved in the addition of a carboxymethylaminomethyl (cmnm) group at the wobble position (U34) of certain tRNAs, forming tRNA-cmnm(5)s(2)U34.</text>
</comment>
<dbReference type="HAMAP" id="MF_00379">
    <property type="entry name" value="GTPase_MnmE"/>
    <property type="match status" value="1"/>
</dbReference>
<dbReference type="FunFam" id="3.30.1360.120:FF:000003">
    <property type="entry name" value="tRNA modification GTPase MnmE"/>
    <property type="match status" value="1"/>
</dbReference>
<dbReference type="Gene3D" id="3.30.1360.120">
    <property type="entry name" value="Probable tRNA modification gtpase trme, domain 1"/>
    <property type="match status" value="1"/>
</dbReference>
<dbReference type="Pfam" id="PF10396">
    <property type="entry name" value="TrmE_N"/>
    <property type="match status" value="1"/>
</dbReference>
<dbReference type="Gene3D" id="3.40.50.300">
    <property type="entry name" value="P-loop containing nucleotide triphosphate hydrolases"/>
    <property type="match status" value="1"/>
</dbReference>
<feature type="binding site" evidence="9">
    <location>
        <position position="115"/>
    </location>
    <ligand>
        <name>(6S)-5-formyl-5,6,7,8-tetrahydrofolate</name>
        <dbReference type="ChEBI" id="CHEBI:57457"/>
    </ligand>
</feature>
<evidence type="ECO:0000256" key="8">
    <source>
        <dbReference type="ARBA" id="ARBA00023134"/>
    </source>
</evidence>
<comment type="caution">
    <text evidence="12">The sequence shown here is derived from an EMBL/GenBank/DDBJ whole genome shotgun (WGS) entry which is preliminary data.</text>
</comment>
<dbReference type="GO" id="GO:0003924">
    <property type="term" value="F:GTPase activity"/>
    <property type="evidence" value="ECO:0007669"/>
    <property type="project" value="UniProtKB-UniRule"/>
</dbReference>
<feature type="binding site" evidence="9">
    <location>
        <begin position="260"/>
        <end position="265"/>
    </location>
    <ligand>
        <name>GTP</name>
        <dbReference type="ChEBI" id="CHEBI:37565"/>
    </ligand>
</feature>
<dbReference type="InterPro" id="IPR004520">
    <property type="entry name" value="GTPase_MnmE"/>
</dbReference>
<dbReference type="SUPFAM" id="SSF52540">
    <property type="entry name" value="P-loop containing nucleoside triphosphate hydrolases"/>
    <property type="match status" value="1"/>
</dbReference>
<feature type="domain" description="TrmE-type G" evidence="11">
    <location>
        <begin position="250"/>
        <end position="406"/>
    </location>
</feature>
<dbReference type="GO" id="GO:0002098">
    <property type="term" value="P:tRNA wobble uridine modification"/>
    <property type="evidence" value="ECO:0007669"/>
    <property type="project" value="TreeGrafter"/>
</dbReference>
<dbReference type="PRINTS" id="PR00326">
    <property type="entry name" value="GTP1OBG"/>
</dbReference>
<comment type="similarity">
    <text evidence="1 9 10">Belongs to the TRAFAC class TrmE-Era-EngA-EngB-Septin-like GTPase superfamily. TrmE GTPase family.</text>
</comment>
<dbReference type="CDD" id="cd14858">
    <property type="entry name" value="TrmE_N"/>
    <property type="match status" value="1"/>
</dbReference>
<feature type="binding site" evidence="9">
    <location>
        <position position="154"/>
    </location>
    <ligand>
        <name>(6S)-5-formyl-5,6,7,8-tetrahydrofolate</name>
        <dbReference type="ChEBI" id="CHEBI:57457"/>
    </ligand>
</feature>
<protein>
    <recommendedName>
        <fullName evidence="9">tRNA modification GTPase MnmE</fullName>
        <ecNumber evidence="9">3.6.-.-</ecNumber>
    </recommendedName>
</protein>
<comment type="subunit">
    <text evidence="9">Homodimer. Heterotetramer of two MnmE and two MnmG subunits.</text>
</comment>
<dbReference type="InterPro" id="IPR006073">
    <property type="entry name" value="GTP-bd"/>
</dbReference>
<evidence type="ECO:0000256" key="4">
    <source>
        <dbReference type="ARBA" id="ARBA00022741"/>
    </source>
</evidence>
<dbReference type="Pfam" id="PF01926">
    <property type="entry name" value="MMR_HSR1"/>
    <property type="match status" value="1"/>
</dbReference>
<evidence type="ECO:0000256" key="1">
    <source>
        <dbReference type="ARBA" id="ARBA00011043"/>
    </source>
</evidence>
<dbReference type="EMBL" id="BMJC01000005">
    <property type="protein sequence ID" value="GGB18864.1"/>
    <property type="molecule type" value="Genomic_DNA"/>
</dbReference>
<feature type="binding site" evidence="9">
    <location>
        <position position="55"/>
    </location>
    <ligand>
        <name>(6S)-5-formyl-5,6,7,8-tetrahydrofolate</name>
        <dbReference type="ChEBI" id="CHEBI:57457"/>
    </ligand>
</feature>
<keyword evidence="13" id="KW-1185">Reference proteome</keyword>
<comment type="cofactor">
    <cofactor evidence="9">
        <name>K(+)</name>
        <dbReference type="ChEBI" id="CHEBI:29103"/>
    </cofactor>
    <text evidence="9">Binds 1 potassium ion per subunit.</text>
</comment>
<dbReference type="InterPro" id="IPR025867">
    <property type="entry name" value="MnmE_helical"/>
</dbReference>
<evidence type="ECO:0000313" key="12">
    <source>
        <dbReference type="EMBL" id="GGB18864.1"/>
    </source>
</evidence>
<evidence type="ECO:0000256" key="5">
    <source>
        <dbReference type="ARBA" id="ARBA00022801"/>
    </source>
</evidence>
<keyword evidence="6 9" id="KW-0460">Magnesium</keyword>
<keyword evidence="9" id="KW-0963">Cytoplasm</keyword>
<keyword evidence="2 9" id="KW-0819">tRNA processing</keyword>
<feature type="binding site" evidence="9">
    <location>
        <position position="285"/>
    </location>
    <ligand>
        <name>Mg(2+)</name>
        <dbReference type="ChEBI" id="CHEBI:18420"/>
    </ligand>
</feature>
<dbReference type="InterPro" id="IPR027417">
    <property type="entry name" value="P-loop_NTPase"/>
</dbReference>
<evidence type="ECO:0000256" key="3">
    <source>
        <dbReference type="ARBA" id="ARBA00022723"/>
    </source>
</evidence>
<dbReference type="CDD" id="cd04164">
    <property type="entry name" value="trmE"/>
    <property type="match status" value="1"/>
</dbReference>
<feature type="binding site" evidence="9">
    <location>
        <position position="260"/>
    </location>
    <ligand>
        <name>K(+)</name>
        <dbReference type="ChEBI" id="CHEBI:29103"/>
    </ligand>
</feature>
<dbReference type="AlphaFoldDB" id="A0A8J2XVV7"/>